<dbReference type="PANTHER" id="PTHR12215">
    <property type="entry name" value="PHOSPHOPANTETHEINE TRANSFERASE"/>
    <property type="match status" value="1"/>
</dbReference>
<dbReference type="InterPro" id="IPR037143">
    <property type="entry name" value="4-PPantetheinyl_Trfase_dom_sf"/>
</dbReference>
<dbReference type="InterPro" id="IPR050559">
    <property type="entry name" value="P-Pant_transferase_sf"/>
</dbReference>
<dbReference type="GO" id="GO:0008897">
    <property type="term" value="F:holo-[acyl-carrier-protein] synthase activity"/>
    <property type="evidence" value="ECO:0007669"/>
    <property type="project" value="InterPro"/>
</dbReference>
<protein>
    <submittedName>
        <fullName evidence="4">4'-phosphopantetheinyl transferase</fullName>
    </submittedName>
</protein>
<keyword evidence="5" id="KW-1185">Reference proteome</keyword>
<reference evidence="4 5" key="1">
    <citation type="submission" date="2018-03" db="EMBL/GenBank/DDBJ databases">
        <authorList>
            <person name="Keele B.F."/>
        </authorList>
    </citation>
    <scope>NUCLEOTIDE SEQUENCE [LARGE SCALE GENOMIC DNA]</scope>
    <source>
        <strain evidence="4 5">YL28-9</strain>
    </source>
</reference>
<dbReference type="InterPro" id="IPR008278">
    <property type="entry name" value="4-PPantetheinyl_Trfase_dom"/>
</dbReference>
<dbReference type="AlphaFoldDB" id="A0A2T3HQL3"/>
<comment type="caution">
    <text evidence="4">The sequence shown here is derived from an EMBL/GenBank/DDBJ whole genome shotgun (WGS) entry which is preliminary data.</text>
</comment>
<gene>
    <name evidence="4" type="ORF">C7T94_00980</name>
</gene>
<sequence length="212" mass="24582">MPIVYQQEIDTHTSLALWKIEETGEELLSGLQLRQHERETVNRLGNSKRLIHWLSTRLLLRTMLNTDEYIDCRMDEHGKPYLINFDYHISLSHSYDYAAVMIGKTKKVGIDIELIKEKIRLISHKFLNEAELAQLDIQHDTEALYACWCAKEAVYKWNGVKGLEFRKDMHISPFSPGSGKLNIRVDLPAGPRTLEVNFLRTADEYMLGYVMG</sequence>
<dbReference type="RefSeq" id="WP_107212798.1">
    <property type="nucleotide sequence ID" value="NZ_KZ686268.1"/>
</dbReference>
<dbReference type="SUPFAM" id="SSF56214">
    <property type="entry name" value="4'-phosphopantetheinyl transferase"/>
    <property type="match status" value="2"/>
</dbReference>
<dbReference type="GO" id="GO:0019878">
    <property type="term" value="P:lysine biosynthetic process via aminoadipic acid"/>
    <property type="evidence" value="ECO:0007669"/>
    <property type="project" value="TreeGrafter"/>
</dbReference>
<evidence type="ECO:0000256" key="2">
    <source>
        <dbReference type="ARBA" id="ARBA00022679"/>
    </source>
</evidence>
<evidence type="ECO:0000256" key="1">
    <source>
        <dbReference type="ARBA" id="ARBA00010990"/>
    </source>
</evidence>
<dbReference type="PANTHER" id="PTHR12215:SF10">
    <property type="entry name" value="L-AMINOADIPATE-SEMIALDEHYDE DEHYDROGENASE-PHOSPHOPANTETHEINYL TRANSFERASE"/>
    <property type="match status" value="1"/>
</dbReference>
<dbReference type="OrthoDB" id="1190494at2"/>
<dbReference type="GO" id="GO:0005829">
    <property type="term" value="C:cytosol"/>
    <property type="evidence" value="ECO:0007669"/>
    <property type="project" value="TreeGrafter"/>
</dbReference>
<dbReference type="Proteomes" id="UP000240912">
    <property type="component" value="Unassembled WGS sequence"/>
</dbReference>
<accession>A0A2T3HQL3</accession>
<keyword evidence="2 4" id="KW-0808">Transferase</keyword>
<evidence type="ECO:0000313" key="4">
    <source>
        <dbReference type="EMBL" id="PST84738.1"/>
    </source>
</evidence>
<dbReference type="Gene3D" id="3.90.470.20">
    <property type="entry name" value="4'-phosphopantetheinyl transferase domain"/>
    <property type="match status" value="1"/>
</dbReference>
<organism evidence="4 5">
    <name type="scientific">Pedobacter yulinensis</name>
    <dbReference type="NCBI Taxonomy" id="2126353"/>
    <lineage>
        <taxon>Bacteria</taxon>
        <taxon>Pseudomonadati</taxon>
        <taxon>Bacteroidota</taxon>
        <taxon>Sphingobacteriia</taxon>
        <taxon>Sphingobacteriales</taxon>
        <taxon>Sphingobacteriaceae</taxon>
        <taxon>Pedobacter</taxon>
    </lineage>
</organism>
<evidence type="ECO:0000313" key="5">
    <source>
        <dbReference type="Proteomes" id="UP000240912"/>
    </source>
</evidence>
<dbReference type="Pfam" id="PF01648">
    <property type="entry name" value="ACPS"/>
    <property type="match status" value="1"/>
</dbReference>
<comment type="similarity">
    <text evidence="1">Belongs to the P-Pant transferase superfamily. Gsp/Sfp/HetI/AcpT family.</text>
</comment>
<name>A0A2T3HQL3_9SPHI</name>
<dbReference type="EMBL" id="PYLS01000001">
    <property type="protein sequence ID" value="PST84738.1"/>
    <property type="molecule type" value="Genomic_DNA"/>
</dbReference>
<feature type="domain" description="4'-phosphopantetheinyl transferase" evidence="3">
    <location>
        <begin position="108"/>
        <end position="174"/>
    </location>
</feature>
<proteinExistence type="inferred from homology"/>
<dbReference type="GO" id="GO:0000287">
    <property type="term" value="F:magnesium ion binding"/>
    <property type="evidence" value="ECO:0007669"/>
    <property type="project" value="InterPro"/>
</dbReference>
<evidence type="ECO:0000259" key="3">
    <source>
        <dbReference type="Pfam" id="PF01648"/>
    </source>
</evidence>